<sequence>MRLQLSPGACGTAAPLFAVRADDAAAVRTPGNPLVVPRSALPDRRLVASDYRCVLPPVLYDVAASLIGHLADQLPAASEGRLDLPTWSTSGRFSR</sequence>
<accession>A0A7J0D6D9</accession>
<gene>
    <name evidence="1" type="ORF">Smic_83000</name>
</gene>
<dbReference type="Proteomes" id="UP000498740">
    <property type="component" value="Unassembled WGS sequence"/>
</dbReference>
<organism evidence="1 2">
    <name type="scientific">Streptomyces microflavus</name>
    <name type="common">Streptomyces lipmanii</name>
    <dbReference type="NCBI Taxonomy" id="1919"/>
    <lineage>
        <taxon>Bacteria</taxon>
        <taxon>Bacillati</taxon>
        <taxon>Actinomycetota</taxon>
        <taxon>Actinomycetes</taxon>
        <taxon>Kitasatosporales</taxon>
        <taxon>Streptomycetaceae</taxon>
        <taxon>Streptomyces</taxon>
    </lineage>
</organism>
<dbReference type="EMBL" id="BLWD01000003">
    <property type="protein sequence ID" value="GFN09744.1"/>
    <property type="molecule type" value="Genomic_DNA"/>
</dbReference>
<evidence type="ECO:0000313" key="2">
    <source>
        <dbReference type="Proteomes" id="UP000498740"/>
    </source>
</evidence>
<name>A0A7J0D6D9_STRMI</name>
<dbReference type="AlphaFoldDB" id="A0A7J0D6D9"/>
<comment type="caution">
    <text evidence="1">The sequence shown here is derived from an EMBL/GenBank/DDBJ whole genome shotgun (WGS) entry which is preliminary data.</text>
</comment>
<protein>
    <submittedName>
        <fullName evidence="1">Uncharacterized protein</fullName>
    </submittedName>
</protein>
<reference evidence="1 2" key="1">
    <citation type="submission" date="2020-05" db="EMBL/GenBank/DDBJ databases">
        <title>Whole genome shotgun sequence of Streptomyces microflavus NBRC 13062.</title>
        <authorList>
            <person name="Komaki H."/>
            <person name="Tamura T."/>
        </authorList>
    </citation>
    <scope>NUCLEOTIDE SEQUENCE [LARGE SCALE GENOMIC DNA]</scope>
    <source>
        <strain evidence="1 2">NBRC 13062</strain>
    </source>
</reference>
<evidence type="ECO:0000313" key="1">
    <source>
        <dbReference type="EMBL" id="GFN09744.1"/>
    </source>
</evidence>
<proteinExistence type="predicted"/>